<organism evidence="12 13">
    <name type="scientific">Arctia plantaginis</name>
    <name type="common">Wood tiger moth</name>
    <name type="synonym">Phalaena plantaginis</name>
    <dbReference type="NCBI Taxonomy" id="874455"/>
    <lineage>
        <taxon>Eukaryota</taxon>
        <taxon>Metazoa</taxon>
        <taxon>Ecdysozoa</taxon>
        <taxon>Arthropoda</taxon>
        <taxon>Hexapoda</taxon>
        <taxon>Insecta</taxon>
        <taxon>Pterygota</taxon>
        <taxon>Neoptera</taxon>
        <taxon>Endopterygota</taxon>
        <taxon>Lepidoptera</taxon>
        <taxon>Glossata</taxon>
        <taxon>Ditrysia</taxon>
        <taxon>Noctuoidea</taxon>
        <taxon>Erebidae</taxon>
        <taxon>Arctiinae</taxon>
        <taxon>Arctia</taxon>
    </lineage>
</organism>
<feature type="region of interest" description="Disordered" evidence="9">
    <location>
        <begin position="88"/>
        <end position="111"/>
    </location>
</feature>
<dbReference type="InterPro" id="IPR038718">
    <property type="entry name" value="SNF2-like_sf"/>
</dbReference>
<dbReference type="SMART" id="SM00384">
    <property type="entry name" value="AT_hook"/>
    <property type="match status" value="4"/>
</dbReference>
<evidence type="ECO:0000256" key="4">
    <source>
        <dbReference type="ARBA" id="ARBA00022801"/>
    </source>
</evidence>
<feature type="domain" description="Helicase ATP-binding" evidence="10">
    <location>
        <begin position="2283"/>
        <end position="2471"/>
    </location>
</feature>
<feature type="region of interest" description="Disordered" evidence="9">
    <location>
        <begin position="3160"/>
        <end position="3183"/>
    </location>
</feature>
<dbReference type="PANTHER" id="PTHR45797">
    <property type="entry name" value="RAD54-LIKE"/>
    <property type="match status" value="1"/>
</dbReference>
<dbReference type="InterPro" id="IPR014001">
    <property type="entry name" value="Helicase_ATP-bd"/>
</dbReference>
<feature type="region of interest" description="Disordered" evidence="9">
    <location>
        <begin position="3845"/>
        <end position="3867"/>
    </location>
</feature>
<evidence type="ECO:0000256" key="2">
    <source>
        <dbReference type="ARBA" id="ARBA00007025"/>
    </source>
</evidence>
<feature type="region of interest" description="Disordered" evidence="9">
    <location>
        <begin position="3892"/>
        <end position="3911"/>
    </location>
</feature>
<dbReference type="SUPFAM" id="SSF52540">
    <property type="entry name" value="P-loop containing nucleoside triphosphate hydrolases"/>
    <property type="match status" value="2"/>
</dbReference>
<dbReference type="InterPro" id="IPR027417">
    <property type="entry name" value="P-loop_NTPase"/>
</dbReference>
<feature type="region of interest" description="Disordered" evidence="9">
    <location>
        <begin position="2953"/>
        <end position="2992"/>
    </location>
</feature>
<dbReference type="GO" id="GO:0005524">
    <property type="term" value="F:ATP binding"/>
    <property type="evidence" value="ECO:0007669"/>
    <property type="project" value="UniProtKB-KW"/>
</dbReference>
<feature type="region of interest" description="Disordered" evidence="9">
    <location>
        <begin position="1980"/>
        <end position="2006"/>
    </location>
</feature>
<evidence type="ECO:0000256" key="7">
    <source>
        <dbReference type="ARBA" id="ARBA00023125"/>
    </source>
</evidence>
<gene>
    <name evidence="12" type="ORF">APLA_LOCUS3805</name>
</gene>
<feature type="compositionally biased region" description="Polar residues" evidence="9">
    <location>
        <begin position="2068"/>
        <end position="2077"/>
    </location>
</feature>
<dbReference type="OrthoDB" id="1539250at2759"/>
<feature type="compositionally biased region" description="Acidic residues" evidence="9">
    <location>
        <begin position="557"/>
        <end position="573"/>
    </location>
</feature>
<dbReference type="SMART" id="SM00490">
    <property type="entry name" value="HELICc"/>
    <property type="match status" value="1"/>
</dbReference>
<feature type="compositionally biased region" description="Basic residues" evidence="9">
    <location>
        <begin position="148"/>
        <end position="157"/>
    </location>
</feature>
<dbReference type="Pfam" id="PF00176">
    <property type="entry name" value="SNF2-rel_dom"/>
    <property type="match status" value="1"/>
</dbReference>
<feature type="region of interest" description="Disordered" evidence="9">
    <location>
        <begin position="1898"/>
        <end position="1936"/>
    </location>
</feature>
<evidence type="ECO:0000259" key="10">
    <source>
        <dbReference type="PROSITE" id="PS51192"/>
    </source>
</evidence>
<feature type="compositionally biased region" description="Basic and acidic residues" evidence="9">
    <location>
        <begin position="1584"/>
        <end position="1595"/>
    </location>
</feature>
<proteinExistence type="inferred from homology"/>
<feature type="compositionally biased region" description="Low complexity" evidence="9">
    <location>
        <begin position="3769"/>
        <end position="3783"/>
    </location>
</feature>
<dbReference type="Gene3D" id="3.40.50.300">
    <property type="entry name" value="P-loop containing nucleotide triphosphate hydrolases"/>
    <property type="match status" value="1"/>
</dbReference>
<evidence type="ECO:0000256" key="3">
    <source>
        <dbReference type="ARBA" id="ARBA00022741"/>
    </source>
</evidence>
<name>A0A8S0Z7X5_ARCPL</name>
<dbReference type="InterPro" id="IPR001650">
    <property type="entry name" value="Helicase_C-like"/>
</dbReference>
<evidence type="ECO:0000256" key="8">
    <source>
        <dbReference type="ARBA" id="ARBA00023242"/>
    </source>
</evidence>
<feature type="compositionally biased region" description="Basic and acidic residues" evidence="9">
    <location>
        <begin position="1907"/>
        <end position="1923"/>
    </location>
</feature>
<feature type="compositionally biased region" description="Low complexity" evidence="9">
    <location>
        <begin position="323"/>
        <end position="332"/>
    </location>
</feature>
<feature type="region of interest" description="Disordered" evidence="9">
    <location>
        <begin position="295"/>
        <end position="332"/>
    </location>
</feature>
<feature type="compositionally biased region" description="Basic and acidic residues" evidence="9">
    <location>
        <begin position="3160"/>
        <end position="3171"/>
    </location>
</feature>
<feature type="compositionally biased region" description="Polar residues" evidence="9">
    <location>
        <begin position="2962"/>
        <end position="2982"/>
    </location>
</feature>
<evidence type="ECO:0000256" key="9">
    <source>
        <dbReference type="SAM" id="MobiDB-lite"/>
    </source>
</evidence>
<feature type="compositionally biased region" description="Polar residues" evidence="9">
    <location>
        <begin position="649"/>
        <end position="662"/>
    </location>
</feature>
<feature type="domain" description="Helicase C-terminal" evidence="11">
    <location>
        <begin position="2647"/>
        <end position="2801"/>
    </location>
</feature>
<feature type="region of interest" description="Disordered" evidence="9">
    <location>
        <begin position="1546"/>
        <end position="1706"/>
    </location>
</feature>
<dbReference type="PANTHER" id="PTHR45797:SF3">
    <property type="entry name" value="TRANSCRIPTIONAL REGULATOR ATRX HOMOLOG"/>
    <property type="match status" value="1"/>
</dbReference>
<keyword evidence="3" id="KW-0547">Nucleotide-binding</keyword>
<evidence type="ECO:0000313" key="12">
    <source>
        <dbReference type="EMBL" id="CAB3229020.1"/>
    </source>
</evidence>
<feature type="region of interest" description="Disordered" evidence="9">
    <location>
        <begin position="3521"/>
        <end position="3544"/>
    </location>
</feature>
<evidence type="ECO:0000256" key="6">
    <source>
        <dbReference type="ARBA" id="ARBA00022840"/>
    </source>
</evidence>
<dbReference type="GO" id="GO:0016887">
    <property type="term" value="F:ATP hydrolysis activity"/>
    <property type="evidence" value="ECO:0007669"/>
    <property type="project" value="InterPro"/>
</dbReference>
<feature type="compositionally biased region" description="Acidic residues" evidence="9">
    <location>
        <begin position="1351"/>
        <end position="1389"/>
    </location>
</feature>
<dbReference type="GO" id="GO:0003677">
    <property type="term" value="F:DNA binding"/>
    <property type="evidence" value="ECO:0007669"/>
    <property type="project" value="UniProtKB-KW"/>
</dbReference>
<keyword evidence="4" id="KW-0378">Hydrolase</keyword>
<dbReference type="GO" id="GO:0004386">
    <property type="term" value="F:helicase activity"/>
    <property type="evidence" value="ECO:0007669"/>
    <property type="project" value="UniProtKB-KW"/>
</dbReference>
<feature type="region of interest" description="Disordered" evidence="9">
    <location>
        <begin position="2054"/>
        <end position="2091"/>
    </location>
</feature>
<feature type="compositionally biased region" description="Basic and acidic residues" evidence="9">
    <location>
        <begin position="3855"/>
        <end position="3864"/>
    </location>
</feature>
<keyword evidence="7" id="KW-0238">DNA-binding</keyword>
<feature type="compositionally biased region" description="Polar residues" evidence="9">
    <location>
        <begin position="125"/>
        <end position="134"/>
    </location>
</feature>
<dbReference type="EMBL" id="CADEBD010000284">
    <property type="protein sequence ID" value="CAB3229020.1"/>
    <property type="molecule type" value="Genomic_DNA"/>
</dbReference>
<feature type="compositionally biased region" description="Polar residues" evidence="9">
    <location>
        <begin position="3892"/>
        <end position="3901"/>
    </location>
</feature>
<dbReference type="PROSITE" id="PS51194">
    <property type="entry name" value="HELICASE_CTER"/>
    <property type="match status" value="1"/>
</dbReference>
<dbReference type="CDD" id="cd18793">
    <property type="entry name" value="SF2_C_SNF"/>
    <property type="match status" value="1"/>
</dbReference>
<dbReference type="SMART" id="SM00487">
    <property type="entry name" value="DEXDc"/>
    <property type="match status" value="1"/>
</dbReference>
<feature type="compositionally biased region" description="Polar residues" evidence="9">
    <location>
        <begin position="3708"/>
        <end position="3750"/>
    </location>
</feature>
<dbReference type="GO" id="GO:0005634">
    <property type="term" value="C:nucleus"/>
    <property type="evidence" value="ECO:0007669"/>
    <property type="project" value="UniProtKB-SubCell"/>
</dbReference>
<feature type="region of interest" description="Disordered" evidence="9">
    <location>
        <begin position="37"/>
        <end position="61"/>
    </location>
</feature>
<feature type="compositionally biased region" description="Low complexity" evidence="9">
    <location>
        <begin position="1619"/>
        <end position="1628"/>
    </location>
</feature>
<evidence type="ECO:0000259" key="11">
    <source>
        <dbReference type="PROSITE" id="PS51194"/>
    </source>
</evidence>
<evidence type="ECO:0000313" key="13">
    <source>
        <dbReference type="Proteomes" id="UP000494256"/>
    </source>
</evidence>
<dbReference type="InterPro" id="IPR000330">
    <property type="entry name" value="SNF2_N"/>
</dbReference>
<comment type="similarity">
    <text evidence="2">Belongs to the SNF2/RAD54 helicase family.</text>
</comment>
<feature type="region of interest" description="Disordered" evidence="9">
    <location>
        <begin position="367"/>
        <end position="401"/>
    </location>
</feature>
<feature type="region of interest" description="Disordered" evidence="9">
    <location>
        <begin position="3689"/>
        <end position="3824"/>
    </location>
</feature>
<feature type="compositionally biased region" description="Polar residues" evidence="9">
    <location>
        <begin position="162"/>
        <end position="187"/>
    </location>
</feature>
<feature type="compositionally biased region" description="Polar residues" evidence="9">
    <location>
        <begin position="3525"/>
        <end position="3536"/>
    </location>
</feature>
<dbReference type="Gene3D" id="3.40.50.10810">
    <property type="entry name" value="Tandem AAA-ATPase domain"/>
    <property type="match status" value="1"/>
</dbReference>
<feature type="region of interest" description="Disordered" evidence="9">
    <location>
        <begin position="3384"/>
        <end position="3426"/>
    </location>
</feature>
<feature type="compositionally biased region" description="Polar residues" evidence="9">
    <location>
        <begin position="3400"/>
        <end position="3426"/>
    </location>
</feature>
<dbReference type="Proteomes" id="UP000494256">
    <property type="component" value="Unassembled WGS sequence"/>
</dbReference>
<evidence type="ECO:0000256" key="1">
    <source>
        <dbReference type="ARBA" id="ARBA00004123"/>
    </source>
</evidence>
<accession>A0A8S0Z7X5</accession>
<feature type="region of interest" description="Disordered" evidence="9">
    <location>
        <begin position="555"/>
        <end position="665"/>
    </location>
</feature>
<comment type="caution">
    <text evidence="12">The sequence shown here is derived from an EMBL/GenBank/DDBJ whole genome shotgun (WGS) entry which is preliminary data.</text>
</comment>
<feature type="compositionally biased region" description="Basic and acidic residues" evidence="9">
    <location>
        <begin position="2078"/>
        <end position="2091"/>
    </location>
</feature>
<feature type="region of interest" description="Disordered" evidence="9">
    <location>
        <begin position="3951"/>
        <end position="3970"/>
    </location>
</feature>
<feature type="compositionally biased region" description="Basic and acidic residues" evidence="9">
    <location>
        <begin position="3751"/>
        <end position="3762"/>
    </location>
</feature>
<feature type="compositionally biased region" description="Basic residues" evidence="9">
    <location>
        <begin position="1569"/>
        <end position="1583"/>
    </location>
</feature>
<reference evidence="12 13" key="1">
    <citation type="submission" date="2020-04" db="EMBL/GenBank/DDBJ databases">
        <authorList>
            <person name="Wallbank WR R."/>
            <person name="Pardo Diaz C."/>
            <person name="Kozak K."/>
            <person name="Martin S."/>
            <person name="Jiggins C."/>
            <person name="Moest M."/>
            <person name="Warren A I."/>
            <person name="Byers J.R.P. K."/>
            <person name="Montejo-Kovacevich G."/>
            <person name="Yen C E."/>
        </authorList>
    </citation>
    <scope>NUCLEOTIDE SEQUENCE [LARGE SCALE GENOMIC DNA]</scope>
</reference>
<dbReference type="InterPro" id="IPR017956">
    <property type="entry name" value="AT_hook_DNA-bd_motif"/>
</dbReference>
<dbReference type="InterPro" id="IPR049730">
    <property type="entry name" value="SNF2/RAD54-like_C"/>
</dbReference>
<protein>
    <submittedName>
        <fullName evidence="12">Uncharacterized protein</fullName>
    </submittedName>
</protein>
<feature type="compositionally biased region" description="Polar residues" evidence="9">
    <location>
        <begin position="599"/>
        <end position="614"/>
    </location>
</feature>
<evidence type="ECO:0000256" key="5">
    <source>
        <dbReference type="ARBA" id="ARBA00022806"/>
    </source>
</evidence>
<keyword evidence="8" id="KW-0539">Nucleus</keyword>
<feature type="compositionally biased region" description="Polar residues" evidence="9">
    <location>
        <begin position="3807"/>
        <end position="3823"/>
    </location>
</feature>
<keyword evidence="6" id="KW-0067">ATP-binding</keyword>
<feature type="compositionally biased region" description="Basic and acidic residues" evidence="9">
    <location>
        <begin position="1676"/>
        <end position="1689"/>
    </location>
</feature>
<feature type="compositionally biased region" description="Basic residues" evidence="9">
    <location>
        <begin position="196"/>
        <end position="205"/>
    </location>
</feature>
<feature type="compositionally biased region" description="Basic and acidic residues" evidence="9">
    <location>
        <begin position="1650"/>
        <end position="1659"/>
    </location>
</feature>
<comment type="subcellular location">
    <subcellularLocation>
        <location evidence="1">Nucleus</location>
    </subcellularLocation>
</comment>
<feature type="compositionally biased region" description="Basic and acidic residues" evidence="9">
    <location>
        <begin position="1991"/>
        <end position="2006"/>
    </location>
</feature>
<dbReference type="PROSITE" id="PS51192">
    <property type="entry name" value="HELICASE_ATP_BIND_1"/>
    <property type="match status" value="1"/>
</dbReference>
<dbReference type="InterPro" id="IPR044574">
    <property type="entry name" value="ARIP4-like"/>
</dbReference>
<dbReference type="Pfam" id="PF00271">
    <property type="entry name" value="Helicase_C"/>
    <property type="match status" value="1"/>
</dbReference>
<feature type="region of interest" description="Disordered" evidence="9">
    <location>
        <begin position="125"/>
        <end position="207"/>
    </location>
</feature>
<feature type="compositionally biased region" description="Basic residues" evidence="9">
    <location>
        <begin position="385"/>
        <end position="395"/>
    </location>
</feature>
<feature type="region of interest" description="Disordered" evidence="9">
    <location>
        <begin position="1348"/>
        <end position="1392"/>
    </location>
</feature>
<sequence length="3986" mass="449119">MSEQLDMETNNLCILEDTFEKFQAVSMYQEEECIMLPQKDLPNPEPSELEKQKSPPDINDVAVSSCKGMSISGNSMKVEDFTKKSLNSPCADLEQGSSLIVSTDKRQYNSEEYNYENDSDMVVSNSENVINQGNAIRESPTKNNAVVPRKRGRKPKKPLIQSEESSTTVSKNVENPDITSTPFSSDPETPETVNVVRKKRGRPRKIQPNDHSEMILNVSDKDQTSELSSAENNKCDDLIIKRSVRRKRSRPIKSMNTLPMVVNNVSQGNPLSSNIETVENSRLIEDASENLNVVTETSQKRKRKSVVSNQEKTEINDNDVNPDSSKILSDNISDNDDLDDICLSKLKRAPDQGNVCKLNEENTGIESKKDAYEDNNSENIGQLTKPKKKRGRPKKNQTTDSLSQLIERSQPVADYVPLNESSNMKSDEADDTCLSKFKAIKSDSTVRESIPEITYEETQLSMDPKVETQKVHVIENVVLNVPTTESQVSDLGQSNTECNETPIKRNTKMPVMADFEYNIDTVLSNENTGGATDDSLLIEDTSKRPVRRKIKKYKYEEESDEDPFANIELSDDDEPRRGRRNNKYYSDDEYIPGKRGNDAVQTSTDTELSCNEINDISDDNKKQKRKKLRKRSDNQSPRKRGKKDEQKTEATTNEQSPKNHQTGDVEICMDPTVIKTSDSESQHSQPSQLWGNTTEFENFLAKKIQGTNLKIKKVSSNVPTESNKIDIPILNPEAKKTIEMCTQTTNIPTLSIAVQTDTSYDIPIKENIPLTSEQSEKACYFLNSIVKTTAELGLLMTQKSEDFIKKKINTSHVTDTVKMDYCVKKSFLLFKLAKHNLLQMEEDLSRQYDQFLEANNLTRCREEQKNIIATTKEANSDSDCEIVDVKPFPQTKAIRKDSGKPAFNPKTVFLNKELSIKIAKKPNENKKLDIKGRHTVWINDTVMVKKVKPTQSFLAQDSRNKKPPDNYFTTEMVSDFFKNYYRERALSACAPFVTRDWLNVYEECVCNYFVVKPPQYNTDDNCSNDGFNINTDESTTTISEPSSNLSAKMRVVSSPDTLFTLCFLKVKNLLCCNGFNHFKEVTHEIRCKLTDDKKAPVSLFRLCLKTINETAIKSKKTSETSIYSTNSIVDSFTNTTVNTTPPLESTCHKTKMCLNTALPLKSLCHRKIVQLTATKTIIACDIGKEDFYTVLPLKSLCHRKIVVLLGNSTSNILNGQYKNNFDIPCNWVESKKSLSTNSKEIVLQTDGAKNEIKTLFSLCVAYIQKMWCTVENDRCILTPKSLKDIAFKNIKYLLYTTDFLKTHEHNEQPSIEGLMINCVNTLSEEAFLNLEHCNVDIPNSIEYLDNHFDNEDNFEPDLTDGEEDHTEPDLTDGEEDHTEPDLTDGEEDHTEPSWVTKVQMQELRSCAQVSNTDVAEQQKLEPIITQIKLEPLDEISDNLLDSIPVKSEPVPGPDEMTIIPDVKSEIEELTRVGPIHRQNSSSYDVDAFEQFVTSSKLMQALSKNNTEEIYSQSSARVRRQHEPDYYEENDADMLDLLVPHTYEPMSTQTAKGSLMESSSDESSKNIKSNSKKVVGKRPRKKPRKSEQKLNNKDKNTTIPAPSLTITPDPTIAPDPTPVHVPTSSPVSTPKEKQKGQNSEVAILTRRMKEKIRQEDKQNESSDSENENITVRLRSKEKRDSSDQTKDKAKANTNANNSKGKNNEIQCNNVDSTDQIDESLGTFTGFTSIETNEMSNYEKYMKFVYNKVIPSKEDEIEKGIEVLESSPAAKNIENNKSTETSVINTNEPVELLECEPTLPIFDESRAKVKKEKKTKTKIIEGNIPSVVTTTKVPLASTMQPFIERHGWHCYPLDSKDSKLYHDACIILEKLPETFVQTYFEYQNIGTKDKSDEEINRLTNLNSLNRLTHGKDRKPQNSSKRETKNDQPAQVSEDENPTINVVDSEHFDELMPSDDEFPSIENEVPPPVLRQTENTLAKNLLMNDNDSEEENSVEVKTEPKENSVASKKPEPLYKKKCADIMEEPTDLMLTADKMMNKELTLLHAPVVMDNKIKIIPSTGPVTRHSKKSQLKASPTNNKVNTKEDSSSEEEKQWVSTKEKLLKKMGKKETTSADDAKRAKLVTEFIERREINPSSRKRRGVRARRSGKKFLERQKQLRVLQHELFGETSTDPTVSKRSVAAWKGRRNIRKVLDKKSLTRSTVIANMEEFERKRRLNARQTKLRELLGCEEGVNVLVINDEVCLEYDFEEHRPVVTIHPFFTKVMKAHQYEGVKFMWDACFESLADIKAGHAGGGCILAHCMGLGKTLQVLALLHTVLTHPRVGMHRVLVCCPLSTVLNWVDEIHKWIGPVTNQIKVFELSKLKKTYERAYQLEDWYNGGGIFIIGYELFRSLSTLDPLLDDVRPTIINKIRTALLDPGPDIIVCDEGHLLKNDCSVLAVSMSRVVTKRRIILTGTPMQNNLREYYCMVNFVKPNLLGTYSEYSNRFENPIMNGQHRDSREEDIKLMKARTHILHKVLEGCLQRQEVSVLYPYLPKKHEYTVFITLTKCQWDLYKHYLNHYSRQMKQHSILKDFHILQKIWSHPQVLHNFQTKVQDSKSKIKLEKLEDDLATEDQEDIKEVATEMWWLQYLEGGNMLDSLEASNKFVAVFRILDECVALGDKVLIFSTSLFCLDALEYFLKKINKWSLGQEYYRLDGSVPAEVRQKWCREFNADNNINTRLFLVSTRAGCLGLNMTAANRVIIMDTSWNPAHDIQSIFRVYRFGQKKDCFIYRLVAMGTMEQKIYERAVTKQAVACRVVDEQQIDRHYNMAELTELYRYDEAGACVAPGVAVGVSDVALLRVARDAALHAVHEHDSLLRSSEQGLPEHERAAAWMQFQQEQAHKQMENKLIANIPKISLKRLQGNNYTQSFELDDIKIKSEEIKTEDTSEDFVPPNEVKSKKGKKISKIVVPVPTTAKSKVRVARSTRQTSKGGSFEEPSTSQSHSKYMDKKDNNEETMVNKITDILIKHNFHNKTRNTDISNLVSKVRKIVNQGFIFNEDTDDLTSSIAKVLLEKPISMPSFTGIMCESINNSYCPQVVEDQCEQILSTQIIEDKVNEVKTTESKVTDNRRKRKAAIAAEKHIDSMAQDIIINLDDDFDTTDTDFIPDGINKSERPPINQRKIIRESTSKRTTDEEGEQRNTITPPLRYSTEDESTLVEADQPRTRIITPILRVRAGPKTFKNKMKNKFLEQVNSADRSTEEQSNGILLSEDCESESLGNNNVPEATPTPAPTSLGDDEVLPLPLSLLTNKNFINIVAHTYLNDNPMLDADAATLAARYSTFKALKEVEQTGKGITSGPIYDIAVKVVGKELFSRMYSTNSKTNTPSVDEDNVTIELKGKMREMNKEKLTEVRKEKSRKRKIQNSNTSSSETVQITAHEPSTNQCTNGNVVPVGLIKTTGGIESNEFASSECILPDDDDDDMHIVPHALPALPQMQPVPPDQPLPAAPSTTMPTNSQILLDRLLAVKKTDLKKKPRNVIKIVLPPNVSKGNGSQSKLTPSQPPPTMSNDTICLDSDEEETITPTVIADPAPVPVPLTVEPPPKVLSTPSNVTPITSAQSMPKTPLMLHQVASTGSAPQYVLVPTNAVSTVPKVVTKAKPVPQKEKPIIKPVEAVQSTTTPSATCLNKIKQARCKPGDIIRISEKGDIEVLQVSKRKTSTGTKASRSDNKTKPTQSDITKLKSSNSAEKPKSSNSTEKPKSSNSTEKPKSSNNTEKPKPSECDVAKSKPQIRSYSLSSSSSESRPSSPVENNPLSIFKNVVHIQAADDKPSSASEYKSKPTKTQKSGDASIYVQHVYVPDCKNSTKIPAKAAATQNKESIPKTTKEAKSSGNTIKIEKLPAKKAINTLVIKKSLTTKPNKTTENKSPLAPGLKAASDELNSKNNKVIHTVDLTHFSNVTAGSGPSVLKTKIEAKKRVSTAETSAPKKKKPELPTLKDFSLDDIDDIIELD</sequence>
<keyword evidence="5" id="KW-0347">Helicase</keyword>
<feature type="compositionally biased region" description="Low complexity" evidence="9">
    <location>
        <begin position="1690"/>
        <end position="1699"/>
    </location>
</feature>